<name>A0A6N6VNV1_9BACT</name>
<keyword evidence="3" id="KW-0408">Iron</keyword>
<dbReference type="SUPFAM" id="SSF50022">
    <property type="entry name" value="ISP domain"/>
    <property type="match status" value="1"/>
</dbReference>
<dbReference type="GO" id="GO:0051537">
    <property type="term" value="F:2 iron, 2 sulfur cluster binding"/>
    <property type="evidence" value="ECO:0007669"/>
    <property type="project" value="UniProtKB-KW"/>
</dbReference>
<feature type="domain" description="Rieske" evidence="5">
    <location>
        <begin position="4"/>
        <end position="104"/>
    </location>
</feature>
<keyword evidence="1" id="KW-0001">2Fe-2S</keyword>
<dbReference type="Pfam" id="PF00355">
    <property type="entry name" value="Rieske"/>
    <property type="match status" value="1"/>
</dbReference>
<dbReference type="OrthoDB" id="5295822at2"/>
<evidence type="ECO:0000256" key="1">
    <source>
        <dbReference type="ARBA" id="ARBA00022714"/>
    </source>
</evidence>
<dbReference type="EMBL" id="WFLM01000006">
    <property type="protein sequence ID" value="KAB8036495.1"/>
    <property type="molecule type" value="Genomic_DNA"/>
</dbReference>
<evidence type="ECO:0000313" key="7">
    <source>
        <dbReference type="Proteomes" id="UP000437748"/>
    </source>
</evidence>
<proteinExistence type="predicted"/>
<dbReference type="Gene3D" id="2.102.10.10">
    <property type="entry name" value="Rieske [2Fe-2S] iron-sulphur domain"/>
    <property type="match status" value="1"/>
</dbReference>
<dbReference type="AlphaFoldDB" id="A0A6N6VNV1"/>
<reference evidence="6 7" key="1">
    <citation type="submission" date="2019-10" db="EMBL/GenBank/DDBJ databases">
        <title>New species of Slilvanegrellaceae.</title>
        <authorList>
            <person name="Pitt A."/>
            <person name="Hahn M.W."/>
        </authorList>
    </citation>
    <scope>NUCLEOTIDE SEQUENCE [LARGE SCALE GENOMIC DNA]</scope>
    <source>
        <strain evidence="6 7">SP-Ram-0.45-NSY-1</strain>
    </source>
</reference>
<evidence type="ECO:0000313" key="6">
    <source>
        <dbReference type="EMBL" id="KAB8036495.1"/>
    </source>
</evidence>
<dbReference type="RefSeq" id="WP_153421622.1">
    <property type="nucleotide sequence ID" value="NZ_WFLM01000006.1"/>
</dbReference>
<dbReference type="InterPro" id="IPR017941">
    <property type="entry name" value="Rieske_2Fe-2S"/>
</dbReference>
<gene>
    <name evidence="6" type="ORF">GCL60_15320</name>
</gene>
<dbReference type="InterPro" id="IPR036922">
    <property type="entry name" value="Rieske_2Fe-2S_sf"/>
</dbReference>
<evidence type="ECO:0000259" key="5">
    <source>
        <dbReference type="PROSITE" id="PS51296"/>
    </source>
</evidence>
<dbReference type="Proteomes" id="UP000437748">
    <property type="component" value="Unassembled WGS sequence"/>
</dbReference>
<comment type="caution">
    <text evidence="6">The sequence shown here is derived from an EMBL/GenBank/DDBJ whole genome shotgun (WGS) entry which is preliminary data.</text>
</comment>
<keyword evidence="7" id="KW-1185">Reference proteome</keyword>
<protein>
    <submittedName>
        <fullName evidence="6">Rieske 2Fe-2S domain-containing protein</fullName>
    </submittedName>
</protein>
<dbReference type="GO" id="GO:0046872">
    <property type="term" value="F:metal ion binding"/>
    <property type="evidence" value="ECO:0007669"/>
    <property type="project" value="UniProtKB-KW"/>
</dbReference>
<dbReference type="PROSITE" id="PS51296">
    <property type="entry name" value="RIESKE"/>
    <property type="match status" value="1"/>
</dbReference>
<keyword evidence="4" id="KW-0411">Iron-sulfur</keyword>
<evidence type="ECO:0000256" key="2">
    <source>
        <dbReference type="ARBA" id="ARBA00022723"/>
    </source>
</evidence>
<evidence type="ECO:0000256" key="3">
    <source>
        <dbReference type="ARBA" id="ARBA00023004"/>
    </source>
</evidence>
<sequence>MSFFKVCLLSNLSKEKPIKFNIDDIDILFVLDFQTEKVWAFDNNCNHADKPLEKGKWNPEKAEITCPFHKAVFSISENGAVKAPPACIPLNVYKTEIKIENAEKFVYVQLD</sequence>
<accession>A0A6N6VNV1</accession>
<organism evidence="6 7">
    <name type="scientific">Silvanigrella paludirubra</name>
    <dbReference type="NCBI Taxonomy" id="2499159"/>
    <lineage>
        <taxon>Bacteria</taxon>
        <taxon>Pseudomonadati</taxon>
        <taxon>Bdellovibrionota</taxon>
        <taxon>Oligoflexia</taxon>
        <taxon>Silvanigrellales</taxon>
        <taxon>Silvanigrellaceae</taxon>
        <taxon>Silvanigrella</taxon>
    </lineage>
</organism>
<evidence type="ECO:0000256" key="4">
    <source>
        <dbReference type="ARBA" id="ARBA00023014"/>
    </source>
</evidence>
<keyword evidence="2" id="KW-0479">Metal-binding</keyword>